<sequence length="96" mass="10902">MSILRRRGKCTHKIKEISSFKALLASSEYIWMNACPILGGKKSEGGAGEKGVEFGLENGKLDLKTKRTLKARESPILGARRDIGWVSRWWRWVIEI</sequence>
<proteinExistence type="predicted"/>
<protein>
    <submittedName>
        <fullName evidence="1">Uncharacterized protein</fullName>
    </submittedName>
</protein>
<comment type="caution">
    <text evidence="1">The sequence shown here is derived from an EMBL/GenBank/DDBJ whole genome shotgun (WGS) entry which is preliminary data.</text>
</comment>
<dbReference type="AlphaFoldDB" id="A0AAD3XV52"/>
<name>A0AAD3XV52_NEPGR</name>
<keyword evidence="2" id="KW-1185">Reference proteome</keyword>
<accession>A0AAD3XV52</accession>
<gene>
    <name evidence="1" type="ORF">Nepgr_019540</name>
</gene>
<organism evidence="1 2">
    <name type="scientific">Nepenthes gracilis</name>
    <name type="common">Slender pitcher plant</name>
    <dbReference type="NCBI Taxonomy" id="150966"/>
    <lineage>
        <taxon>Eukaryota</taxon>
        <taxon>Viridiplantae</taxon>
        <taxon>Streptophyta</taxon>
        <taxon>Embryophyta</taxon>
        <taxon>Tracheophyta</taxon>
        <taxon>Spermatophyta</taxon>
        <taxon>Magnoliopsida</taxon>
        <taxon>eudicotyledons</taxon>
        <taxon>Gunneridae</taxon>
        <taxon>Pentapetalae</taxon>
        <taxon>Caryophyllales</taxon>
        <taxon>Nepenthaceae</taxon>
        <taxon>Nepenthes</taxon>
    </lineage>
</organism>
<dbReference type="Proteomes" id="UP001279734">
    <property type="component" value="Unassembled WGS sequence"/>
</dbReference>
<evidence type="ECO:0000313" key="1">
    <source>
        <dbReference type="EMBL" id="GMH17699.1"/>
    </source>
</evidence>
<dbReference type="EMBL" id="BSYO01000018">
    <property type="protein sequence ID" value="GMH17699.1"/>
    <property type="molecule type" value="Genomic_DNA"/>
</dbReference>
<reference evidence="1" key="1">
    <citation type="submission" date="2023-05" db="EMBL/GenBank/DDBJ databases">
        <title>Nepenthes gracilis genome sequencing.</title>
        <authorList>
            <person name="Fukushima K."/>
        </authorList>
    </citation>
    <scope>NUCLEOTIDE SEQUENCE</scope>
    <source>
        <strain evidence="1">SING2019-196</strain>
    </source>
</reference>
<evidence type="ECO:0000313" key="2">
    <source>
        <dbReference type="Proteomes" id="UP001279734"/>
    </source>
</evidence>